<dbReference type="InterPro" id="IPR017970">
    <property type="entry name" value="Homeobox_CS"/>
</dbReference>
<evidence type="ECO:0000256" key="6">
    <source>
        <dbReference type="PROSITE-ProRule" id="PRU00108"/>
    </source>
</evidence>
<dbReference type="GO" id="GO:0003677">
    <property type="term" value="F:DNA binding"/>
    <property type="evidence" value="ECO:0007669"/>
    <property type="project" value="UniProtKB-UniRule"/>
</dbReference>
<dbReference type="FunFam" id="1.10.10.60:FF:000523">
    <property type="entry name" value="Homeobox protein egl-5"/>
    <property type="match status" value="1"/>
</dbReference>
<comment type="subcellular location">
    <subcellularLocation>
        <location evidence="1 6 7">Nucleus</location>
    </subcellularLocation>
</comment>
<dbReference type="Proteomes" id="UP000827892">
    <property type="component" value="Chromosome III"/>
</dbReference>
<dbReference type="PROSITE" id="PS00027">
    <property type="entry name" value="HOMEOBOX_1"/>
    <property type="match status" value="1"/>
</dbReference>
<dbReference type="AlphaFoldDB" id="A0AAE9DFR6"/>
<keyword evidence="4 6" id="KW-0371">Homeobox</keyword>
<keyword evidence="5 6" id="KW-0539">Nucleus</keyword>
<accession>A0AAE9DFR6</accession>
<dbReference type="Pfam" id="PF00046">
    <property type="entry name" value="Homeodomain"/>
    <property type="match status" value="1"/>
</dbReference>
<sequence length="227" mass="25313">MNTSSSAFEFGSSTASSTATSTTSSQPEANDHLSRLAAMTQGVGKEDPEPSSTPSAEASLYPGISAAYMQSYAGWPQNYSYFGQPLGPAAFPGWPQCYPNPAWSNYGELFASSKKGRQTYQRFQTSVLEAKFQQSSYVSKKQREELRLQTQLTDRQIKIWFQNRRMKAKKEKQRVDDHTEHTPLLPANPPKGMGMDFDDDKKWQMAHWPQAAGHNPYGVAYPGLCPP</sequence>
<evidence type="ECO:0000256" key="5">
    <source>
        <dbReference type="ARBA" id="ARBA00023242"/>
    </source>
</evidence>
<feature type="region of interest" description="Disordered" evidence="8">
    <location>
        <begin position="169"/>
        <end position="192"/>
    </location>
</feature>
<evidence type="ECO:0000256" key="7">
    <source>
        <dbReference type="RuleBase" id="RU000682"/>
    </source>
</evidence>
<reference evidence="10 11" key="1">
    <citation type="submission" date="2022-05" db="EMBL/GenBank/DDBJ databases">
        <title>Chromosome-level reference genomes for two strains of Caenorhabditis briggsae: an improved platform for comparative genomics.</title>
        <authorList>
            <person name="Stevens L."/>
            <person name="Andersen E.C."/>
        </authorList>
    </citation>
    <scope>NUCLEOTIDE SEQUENCE [LARGE SCALE GENOMIC DNA]</scope>
    <source>
        <strain evidence="10">QX1410_ONT</strain>
        <tissue evidence="10">Whole-organism</tissue>
    </source>
</reference>
<dbReference type="PRINTS" id="PR00024">
    <property type="entry name" value="HOMEOBOX"/>
</dbReference>
<organism evidence="10 11">
    <name type="scientific">Caenorhabditis briggsae</name>
    <dbReference type="NCBI Taxonomy" id="6238"/>
    <lineage>
        <taxon>Eukaryota</taxon>
        <taxon>Metazoa</taxon>
        <taxon>Ecdysozoa</taxon>
        <taxon>Nematoda</taxon>
        <taxon>Chromadorea</taxon>
        <taxon>Rhabditida</taxon>
        <taxon>Rhabditina</taxon>
        <taxon>Rhabditomorpha</taxon>
        <taxon>Rhabditoidea</taxon>
        <taxon>Rhabditidae</taxon>
        <taxon>Peloderinae</taxon>
        <taxon>Caenorhabditis</taxon>
    </lineage>
</organism>
<evidence type="ECO:0000259" key="9">
    <source>
        <dbReference type="PROSITE" id="PS50071"/>
    </source>
</evidence>
<dbReference type="InterPro" id="IPR001356">
    <property type="entry name" value="HD"/>
</dbReference>
<dbReference type="GO" id="GO:0000981">
    <property type="term" value="F:DNA-binding transcription factor activity, RNA polymerase II-specific"/>
    <property type="evidence" value="ECO:0007669"/>
    <property type="project" value="InterPro"/>
</dbReference>
<name>A0AAE9DFR6_CAEBR</name>
<evidence type="ECO:0000256" key="1">
    <source>
        <dbReference type="ARBA" id="ARBA00004123"/>
    </source>
</evidence>
<dbReference type="Gene3D" id="1.10.10.60">
    <property type="entry name" value="Homeodomain-like"/>
    <property type="match status" value="1"/>
</dbReference>
<dbReference type="InterPro" id="IPR020479">
    <property type="entry name" value="HD_metazoa"/>
</dbReference>
<feature type="domain" description="Homeobox" evidence="9">
    <location>
        <begin position="111"/>
        <end position="171"/>
    </location>
</feature>
<evidence type="ECO:0000313" key="11">
    <source>
        <dbReference type="Proteomes" id="UP000827892"/>
    </source>
</evidence>
<keyword evidence="3 6" id="KW-0238">DNA-binding</keyword>
<feature type="region of interest" description="Disordered" evidence="8">
    <location>
        <begin position="1"/>
        <end position="58"/>
    </location>
</feature>
<evidence type="ECO:0000256" key="2">
    <source>
        <dbReference type="ARBA" id="ARBA00022473"/>
    </source>
</evidence>
<dbReference type="GO" id="GO:0005634">
    <property type="term" value="C:nucleus"/>
    <property type="evidence" value="ECO:0007669"/>
    <property type="project" value="UniProtKB-SubCell"/>
</dbReference>
<feature type="compositionally biased region" description="Low complexity" evidence="8">
    <location>
        <begin position="1"/>
        <end position="25"/>
    </location>
</feature>
<evidence type="ECO:0000256" key="3">
    <source>
        <dbReference type="ARBA" id="ARBA00023125"/>
    </source>
</evidence>
<dbReference type="PANTHER" id="PTHR45659">
    <property type="entry name" value="HOMEOBOX PROTEIN HOX"/>
    <property type="match status" value="1"/>
</dbReference>
<evidence type="ECO:0000256" key="4">
    <source>
        <dbReference type="ARBA" id="ARBA00023155"/>
    </source>
</evidence>
<gene>
    <name evidence="10" type="ORF">L3Y34_002430</name>
</gene>
<dbReference type="SUPFAM" id="SSF46689">
    <property type="entry name" value="Homeodomain-like"/>
    <property type="match status" value="1"/>
</dbReference>
<keyword evidence="2" id="KW-0217">Developmental protein</keyword>
<dbReference type="EMBL" id="CP090893">
    <property type="protein sequence ID" value="ULU02826.1"/>
    <property type="molecule type" value="Genomic_DNA"/>
</dbReference>
<dbReference type="PROSITE" id="PS50071">
    <property type="entry name" value="HOMEOBOX_2"/>
    <property type="match status" value="1"/>
</dbReference>
<evidence type="ECO:0000256" key="8">
    <source>
        <dbReference type="SAM" id="MobiDB-lite"/>
    </source>
</evidence>
<feature type="DNA-binding region" description="Homeobox" evidence="6">
    <location>
        <begin position="113"/>
        <end position="172"/>
    </location>
</feature>
<dbReference type="PANTHER" id="PTHR45659:SF4">
    <property type="entry name" value="HOMEOBOX PROTEIN ABDOMINAL-A"/>
    <property type="match status" value="1"/>
</dbReference>
<protein>
    <recommendedName>
        <fullName evidence="9">Homeobox domain-containing protein</fullName>
    </recommendedName>
</protein>
<dbReference type="SMART" id="SM00389">
    <property type="entry name" value="HOX"/>
    <property type="match status" value="1"/>
</dbReference>
<dbReference type="CDD" id="cd00086">
    <property type="entry name" value="homeodomain"/>
    <property type="match status" value="1"/>
</dbReference>
<dbReference type="InterPro" id="IPR009057">
    <property type="entry name" value="Homeodomain-like_sf"/>
</dbReference>
<dbReference type="InterPro" id="IPR050296">
    <property type="entry name" value="Antp_homeobox"/>
</dbReference>
<evidence type="ECO:0000313" key="10">
    <source>
        <dbReference type="EMBL" id="ULU02826.1"/>
    </source>
</evidence>
<proteinExistence type="predicted"/>